<keyword evidence="3" id="KW-1185">Reference proteome</keyword>
<feature type="compositionally biased region" description="Low complexity" evidence="1">
    <location>
        <begin position="63"/>
        <end position="96"/>
    </location>
</feature>
<dbReference type="Proteomes" id="UP000749559">
    <property type="component" value="Unassembled WGS sequence"/>
</dbReference>
<dbReference type="EMBL" id="CAIIXF020000003">
    <property type="protein sequence ID" value="CAH1779496.1"/>
    <property type="molecule type" value="Genomic_DNA"/>
</dbReference>
<feature type="region of interest" description="Disordered" evidence="1">
    <location>
        <begin position="344"/>
        <end position="372"/>
    </location>
</feature>
<feature type="compositionally biased region" description="Low complexity" evidence="1">
    <location>
        <begin position="104"/>
        <end position="116"/>
    </location>
</feature>
<gene>
    <name evidence="2" type="ORF">OFUS_LOCUS6301</name>
</gene>
<sequence>MYMGAPLSSDPRMAIQPGIQPMGTAGYPSVNPYGSSGMPGMPPAPSGLPGSLGPMAPPGGLSGSSAPPGSSLSLGQTHPGGLPLGHSPLGHSSLGPSGLGPSGLGPSSLGPSGPSLYGTPQGRTLALGPTPQGLTSIGQMHGHALKPTPTPPSSLYGPGQSFSALHAANGQPVYRGMPGQSASGISPYPGAPSPVTSQAGYPVGMLHQQAIPHPSGGLSNGSLQPGGLLGSQSNGVSTLHPIPNPSSAARNGGPGQASLLGQPMRHVSSSPHAPSTGPSSFYPPPSNHAYASAPISSYNPYSPYATPSATSPLYHTGPSLNGAMSPLGYPSSTLSQASYGASLSMQGPAGSVPQGPQGIPGYPSTMSHMPYP</sequence>
<feature type="region of interest" description="Disordered" evidence="1">
    <location>
        <begin position="34"/>
        <end position="282"/>
    </location>
</feature>
<evidence type="ECO:0000313" key="2">
    <source>
        <dbReference type="EMBL" id="CAH1779496.1"/>
    </source>
</evidence>
<feature type="compositionally biased region" description="Low complexity" evidence="1">
    <location>
        <begin position="214"/>
        <end position="235"/>
    </location>
</feature>
<reference evidence="2" key="1">
    <citation type="submission" date="2022-03" db="EMBL/GenBank/DDBJ databases">
        <authorList>
            <person name="Martin C."/>
        </authorList>
    </citation>
    <scope>NUCLEOTIDE SEQUENCE</scope>
</reference>
<protein>
    <submittedName>
        <fullName evidence="2">Uncharacterized protein</fullName>
    </submittedName>
</protein>
<organism evidence="2 3">
    <name type="scientific">Owenia fusiformis</name>
    <name type="common">Polychaete worm</name>
    <dbReference type="NCBI Taxonomy" id="6347"/>
    <lineage>
        <taxon>Eukaryota</taxon>
        <taxon>Metazoa</taxon>
        <taxon>Spiralia</taxon>
        <taxon>Lophotrochozoa</taxon>
        <taxon>Annelida</taxon>
        <taxon>Polychaeta</taxon>
        <taxon>Sedentaria</taxon>
        <taxon>Canalipalpata</taxon>
        <taxon>Sabellida</taxon>
        <taxon>Oweniida</taxon>
        <taxon>Oweniidae</taxon>
        <taxon>Owenia</taxon>
    </lineage>
</organism>
<dbReference type="AlphaFoldDB" id="A0A8J1TVC6"/>
<feature type="compositionally biased region" description="Polar residues" evidence="1">
    <location>
        <begin position="267"/>
        <end position="279"/>
    </location>
</feature>
<name>A0A8J1TVC6_OWEFU</name>
<feature type="region of interest" description="Disordered" evidence="1">
    <location>
        <begin position="1"/>
        <end position="20"/>
    </location>
</feature>
<accession>A0A8J1TVC6</accession>
<evidence type="ECO:0000256" key="1">
    <source>
        <dbReference type="SAM" id="MobiDB-lite"/>
    </source>
</evidence>
<evidence type="ECO:0000313" key="3">
    <source>
        <dbReference type="Proteomes" id="UP000749559"/>
    </source>
</evidence>
<comment type="caution">
    <text evidence="2">The sequence shown here is derived from an EMBL/GenBank/DDBJ whole genome shotgun (WGS) entry which is preliminary data.</text>
</comment>
<proteinExistence type="predicted"/>